<dbReference type="OrthoDB" id="571052at2"/>
<organism evidence="3 4">
    <name type="scientific">Caenimonas sedimenti</name>
    <dbReference type="NCBI Taxonomy" id="2596921"/>
    <lineage>
        <taxon>Bacteria</taxon>
        <taxon>Pseudomonadati</taxon>
        <taxon>Pseudomonadota</taxon>
        <taxon>Betaproteobacteria</taxon>
        <taxon>Burkholderiales</taxon>
        <taxon>Comamonadaceae</taxon>
        <taxon>Caenimonas</taxon>
    </lineage>
</organism>
<feature type="compositionally biased region" description="Basic residues" evidence="1">
    <location>
        <begin position="58"/>
        <end position="69"/>
    </location>
</feature>
<feature type="domain" description="CHRD" evidence="2">
    <location>
        <begin position="98"/>
        <end position="219"/>
    </location>
</feature>
<name>A0A562ZTZ5_9BURK</name>
<evidence type="ECO:0000259" key="2">
    <source>
        <dbReference type="PROSITE" id="PS50933"/>
    </source>
</evidence>
<keyword evidence="4" id="KW-1185">Reference proteome</keyword>
<dbReference type="PROSITE" id="PS50933">
    <property type="entry name" value="CHRD"/>
    <property type="match status" value="1"/>
</dbReference>
<feature type="region of interest" description="Disordered" evidence="1">
    <location>
        <begin position="1"/>
        <end position="70"/>
    </location>
</feature>
<reference evidence="3 4" key="1">
    <citation type="submission" date="2019-07" db="EMBL/GenBank/DDBJ databases">
        <title>Caenimonas sedimenti sp. nov., isolated from activated sludge.</title>
        <authorList>
            <person name="Xu J."/>
        </authorList>
    </citation>
    <scope>NUCLEOTIDE SEQUENCE [LARGE SCALE GENOMIC DNA]</scope>
    <source>
        <strain evidence="3 4">HX-9-20</strain>
    </source>
</reference>
<dbReference type="Pfam" id="PF07452">
    <property type="entry name" value="CHRD"/>
    <property type="match status" value="1"/>
</dbReference>
<dbReference type="InterPro" id="IPR010895">
    <property type="entry name" value="CHRD"/>
</dbReference>
<protein>
    <submittedName>
        <fullName evidence="3">CHRD domain-containing protein</fullName>
    </submittedName>
</protein>
<evidence type="ECO:0000313" key="4">
    <source>
        <dbReference type="Proteomes" id="UP000318199"/>
    </source>
</evidence>
<feature type="compositionally biased region" description="Basic residues" evidence="1">
    <location>
        <begin position="17"/>
        <end position="29"/>
    </location>
</feature>
<dbReference type="AlphaFoldDB" id="A0A562ZTZ5"/>
<dbReference type="EMBL" id="VOBQ01000005">
    <property type="protein sequence ID" value="TWO71877.1"/>
    <property type="molecule type" value="Genomic_DNA"/>
</dbReference>
<dbReference type="Proteomes" id="UP000318199">
    <property type="component" value="Unassembled WGS sequence"/>
</dbReference>
<dbReference type="SMART" id="SM00754">
    <property type="entry name" value="CHRD"/>
    <property type="match status" value="1"/>
</dbReference>
<proteinExistence type="predicted"/>
<gene>
    <name evidence="3" type="ORF">FN976_07745</name>
</gene>
<comment type="caution">
    <text evidence="3">The sequence shown here is derived from an EMBL/GenBank/DDBJ whole genome shotgun (WGS) entry which is preliminary data.</text>
</comment>
<sequence length="220" mass="23542">MTRPCQGLEWVHEQHGDKHRPRRGTRRQRQPGQCRRLRQQDAGGKGTAAAAGRPRAGAVRRRARHRGTRRGAPMIWRAAALAGVLALAGCAASKSSDRIEGFVAQLSGAQEVPAVAGTGSGSADVVYDHRTQSIRWSVTFQGLSGSVTAAHLHGPAGPGQNAAVVLPFDGNLNAQPLKGESRITPEQFGQLASGQWYVNLHTARHPQGELRGQLRPLASR</sequence>
<accession>A0A562ZTZ5</accession>
<evidence type="ECO:0000313" key="3">
    <source>
        <dbReference type="EMBL" id="TWO71877.1"/>
    </source>
</evidence>
<evidence type="ECO:0000256" key="1">
    <source>
        <dbReference type="SAM" id="MobiDB-lite"/>
    </source>
</evidence>
<feature type="compositionally biased region" description="Low complexity" evidence="1">
    <location>
        <begin position="47"/>
        <end position="57"/>
    </location>
</feature>